<organism evidence="9 10">
    <name type="scientific">Mucor plumbeus</name>
    <dbReference type="NCBI Taxonomy" id="97098"/>
    <lineage>
        <taxon>Eukaryota</taxon>
        <taxon>Fungi</taxon>
        <taxon>Fungi incertae sedis</taxon>
        <taxon>Mucoromycota</taxon>
        <taxon>Mucoromycotina</taxon>
        <taxon>Mucoromycetes</taxon>
        <taxon>Mucorales</taxon>
        <taxon>Mucorineae</taxon>
        <taxon>Mucoraceae</taxon>
        <taxon>Mucor</taxon>
    </lineage>
</organism>
<feature type="transmembrane region" description="Helical" evidence="8">
    <location>
        <begin position="604"/>
        <end position="629"/>
    </location>
</feature>
<dbReference type="InterPro" id="IPR052221">
    <property type="entry name" value="SLC35F_Transporter"/>
</dbReference>
<keyword evidence="10" id="KW-1185">Reference proteome</keyword>
<dbReference type="PANTHER" id="PTHR14233">
    <property type="entry name" value="DUF914-RELATED"/>
    <property type="match status" value="1"/>
</dbReference>
<dbReference type="GO" id="GO:0022857">
    <property type="term" value="F:transmembrane transporter activity"/>
    <property type="evidence" value="ECO:0007669"/>
    <property type="project" value="InterPro"/>
</dbReference>
<evidence type="ECO:0000256" key="2">
    <source>
        <dbReference type="ARBA" id="ARBA00007863"/>
    </source>
</evidence>
<evidence type="ECO:0000256" key="5">
    <source>
        <dbReference type="ARBA" id="ARBA00022989"/>
    </source>
</evidence>
<evidence type="ECO:0000256" key="1">
    <source>
        <dbReference type="ARBA" id="ARBA00004141"/>
    </source>
</evidence>
<feature type="compositionally biased region" description="Basic and acidic residues" evidence="7">
    <location>
        <begin position="252"/>
        <end position="276"/>
    </location>
</feature>
<dbReference type="PANTHER" id="PTHR14233:SF4">
    <property type="entry name" value="SOLUTE CARRIER FAMILY 35 MEMBER F2"/>
    <property type="match status" value="1"/>
</dbReference>
<evidence type="ECO:0000256" key="6">
    <source>
        <dbReference type="ARBA" id="ARBA00023136"/>
    </source>
</evidence>
<accession>A0A8H7R9K3</accession>
<dbReference type="Pfam" id="PF06027">
    <property type="entry name" value="SLC35F"/>
    <property type="match status" value="1"/>
</dbReference>
<feature type="region of interest" description="Disordered" evidence="7">
    <location>
        <begin position="130"/>
        <end position="186"/>
    </location>
</feature>
<dbReference type="EMBL" id="JAEPRC010000170">
    <property type="protein sequence ID" value="KAG2205606.1"/>
    <property type="molecule type" value="Genomic_DNA"/>
</dbReference>
<comment type="subcellular location">
    <subcellularLocation>
        <location evidence="1">Membrane</location>
        <topology evidence="1">Multi-pass membrane protein</topology>
    </subcellularLocation>
</comment>
<name>A0A8H7R9K3_9FUNG</name>
<dbReference type="AlphaFoldDB" id="A0A8H7R9K3"/>
<comment type="caution">
    <text evidence="9">The sequence shown here is derived from an EMBL/GenBank/DDBJ whole genome shotgun (WGS) entry which is preliminary data.</text>
</comment>
<feature type="compositionally biased region" description="Acidic residues" evidence="7">
    <location>
        <begin position="169"/>
        <end position="183"/>
    </location>
</feature>
<keyword evidence="6 8" id="KW-0472">Membrane</keyword>
<feature type="transmembrane region" description="Helical" evidence="8">
    <location>
        <begin position="481"/>
        <end position="501"/>
    </location>
</feature>
<feature type="transmembrane region" description="Helical" evidence="8">
    <location>
        <begin position="636"/>
        <end position="654"/>
    </location>
</feature>
<feature type="compositionally biased region" description="Acidic residues" evidence="7">
    <location>
        <begin position="144"/>
        <end position="158"/>
    </location>
</feature>
<feature type="region of interest" description="Disordered" evidence="7">
    <location>
        <begin position="252"/>
        <end position="281"/>
    </location>
</feature>
<dbReference type="GO" id="GO:0016020">
    <property type="term" value="C:membrane"/>
    <property type="evidence" value="ECO:0007669"/>
    <property type="project" value="UniProtKB-SubCell"/>
</dbReference>
<dbReference type="InterPro" id="IPR009262">
    <property type="entry name" value="SLC35_F1/F2/F6"/>
</dbReference>
<keyword evidence="5 8" id="KW-1133">Transmembrane helix</keyword>
<evidence type="ECO:0000313" key="9">
    <source>
        <dbReference type="EMBL" id="KAG2205606.1"/>
    </source>
</evidence>
<keyword evidence="3" id="KW-0813">Transport</keyword>
<evidence type="ECO:0000256" key="3">
    <source>
        <dbReference type="ARBA" id="ARBA00022448"/>
    </source>
</evidence>
<gene>
    <name evidence="9" type="ORF">INT46_010768</name>
</gene>
<proteinExistence type="inferred from homology"/>
<sequence length="680" mass="76727">MTETQLYWILQENDLNNENIYLPADTPSGNPNPRRLRAIYKKQHARQRERLLNQQIKELNDYRKDFATKFKDDLFITPTKVACELMNGPDFLSECNDEIMELLNLIPQMGQNTNKVFFMNGLSDSIVSEDKTLASPPRLPTEASPDDDMDISDDDESLIEAFEKKDNDNDNDNDDDDGDDDGAIQERKTKYSDILKRKYRKGFSKLKQLHTLQYKKLQEFQREDLATIPEDTLPPVEVVAVEDVDNKIFRSKERDKGKGKAKEEQAIGERANEQQREALNSVPQATQRILDVLNRKSNPNSINTLNEQQLNDKNAKRIVKNYNTDSIPTITTTSKPSSVTIAKPFNVAMAGPPPVFTSAILPAVTSSGPPLVTTAGPPVVTASGSKSNYSKRGKNKQRRESNQPLFNSKPMNFKPKVLLDNNGSITIKSKPDRVIINGAVYGSPKDFDDAINKIPRQDNFIHRRYLHGESYLYHKSQNGKFVALGTSAFVCLLGLALLIWGDTIDDDDATKNHSWIGDIICLSSATLYAISNVTEEHLVKQHTSTEFLGKAGFWGSILCGIQAYYFEFDRVIQIQWSWSVLSLVATYVLCLFCMYSLVPTVYRMVGATFLSMSLITSNFYSLIVGLLFLDAHMPPFYPIAYALVIVSVTVYSLAPSPIPSKLEEDEENRPFHTINYDNYS</sequence>
<comment type="similarity">
    <text evidence="2">Belongs to the SLC35F solute transporter family.</text>
</comment>
<keyword evidence="4 8" id="KW-0812">Transmembrane</keyword>
<feature type="transmembrane region" description="Helical" evidence="8">
    <location>
        <begin position="551"/>
        <end position="568"/>
    </location>
</feature>
<dbReference type="Proteomes" id="UP000650833">
    <property type="component" value="Unassembled WGS sequence"/>
</dbReference>
<protein>
    <submittedName>
        <fullName evidence="9">Uncharacterized protein</fullName>
    </submittedName>
</protein>
<feature type="transmembrane region" description="Helical" evidence="8">
    <location>
        <begin position="513"/>
        <end position="531"/>
    </location>
</feature>
<evidence type="ECO:0000313" key="10">
    <source>
        <dbReference type="Proteomes" id="UP000650833"/>
    </source>
</evidence>
<reference evidence="9" key="1">
    <citation type="submission" date="2020-12" db="EMBL/GenBank/DDBJ databases">
        <title>Metabolic potential, ecology and presence of endohyphal bacteria is reflected in genomic diversity of Mucoromycotina.</title>
        <authorList>
            <person name="Muszewska A."/>
            <person name="Okrasinska A."/>
            <person name="Steczkiewicz K."/>
            <person name="Drgas O."/>
            <person name="Orlowska M."/>
            <person name="Perlinska-Lenart U."/>
            <person name="Aleksandrzak-Piekarczyk T."/>
            <person name="Szatraj K."/>
            <person name="Zielenkiewicz U."/>
            <person name="Pilsyk S."/>
            <person name="Malc E."/>
            <person name="Mieczkowski P."/>
            <person name="Kruszewska J.S."/>
            <person name="Biernat P."/>
            <person name="Pawlowska J."/>
        </authorList>
    </citation>
    <scope>NUCLEOTIDE SEQUENCE</scope>
    <source>
        <strain evidence="9">CBS 226.32</strain>
    </source>
</reference>
<feature type="transmembrane region" description="Helical" evidence="8">
    <location>
        <begin position="580"/>
        <end position="598"/>
    </location>
</feature>
<evidence type="ECO:0000256" key="7">
    <source>
        <dbReference type="SAM" id="MobiDB-lite"/>
    </source>
</evidence>
<evidence type="ECO:0000256" key="4">
    <source>
        <dbReference type="ARBA" id="ARBA00022692"/>
    </source>
</evidence>
<feature type="region of interest" description="Disordered" evidence="7">
    <location>
        <begin position="375"/>
        <end position="410"/>
    </location>
</feature>
<dbReference type="OrthoDB" id="429955at2759"/>
<evidence type="ECO:0000256" key="8">
    <source>
        <dbReference type="SAM" id="Phobius"/>
    </source>
</evidence>